<dbReference type="SUPFAM" id="SSF53474">
    <property type="entry name" value="alpha/beta-Hydrolases"/>
    <property type="match status" value="1"/>
</dbReference>
<dbReference type="AlphaFoldDB" id="A0A7C2CRL9"/>
<dbReference type="Gene3D" id="3.40.50.1820">
    <property type="entry name" value="alpha/beta hydrolase"/>
    <property type="match status" value="1"/>
</dbReference>
<sequence>MIYSFRIGKPQKGWVVIVHGLGEHIGRYEKIVNDLVERNYGVIGFDHPGHGRSDGKRGDTSIEEIISIIDNLTSDIPKFHLFGHSLGGLIATRYAQERQDKIKSLVISAPALGVKVDPVTNFIAKAFGKILPSVTINNKLDPQYLSRNKKVIEKCMNDPLMHSKISFRLGLSMMENIKIAHEKASSLNVPILILVPTEDRYVDPNGAREFFKKLTHEDKKLIEFPGGYHELFEDEEYKDEFYKNIYDWIESHN</sequence>
<dbReference type="PANTHER" id="PTHR11614">
    <property type="entry name" value="PHOSPHOLIPASE-RELATED"/>
    <property type="match status" value="1"/>
</dbReference>
<gene>
    <name evidence="6" type="ORF">ENU78_01370</name>
</gene>
<dbReference type="InterPro" id="IPR051044">
    <property type="entry name" value="MAG_DAG_Lipase"/>
</dbReference>
<evidence type="ECO:0000259" key="5">
    <source>
        <dbReference type="Pfam" id="PF12146"/>
    </source>
</evidence>
<dbReference type="EC" id="3.1.1.23" evidence="3"/>
<evidence type="ECO:0000256" key="2">
    <source>
        <dbReference type="ARBA" id="ARBA00008645"/>
    </source>
</evidence>
<dbReference type="PRINTS" id="PR00111">
    <property type="entry name" value="ABHYDROLASE"/>
</dbReference>
<keyword evidence="6" id="KW-0378">Hydrolase</keyword>
<comment type="caution">
    <text evidence="6">The sequence shown here is derived from an EMBL/GenBank/DDBJ whole genome shotgun (WGS) entry which is preliminary data.</text>
</comment>
<proteinExistence type="inferred from homology"/>
<protein>
    <recommendedName>
        <fullName evidence="4">Monoacylglycerol lipase</fullName>
        <ecNumber evidence="3">3.1.1.23</ecNumber>
    </recommendedName>
</protein>
<name>A0A7C2CRL9_DICTH</name>
<feature type="domain" description="Serine aminopeptidase S33" evidence="5">
    <location>
        <begin position="10"/>
        <end position="235"/>
    </location>
</feature>
<organism evidence="6">
    <name type="scientific">Dictyoglomus thermophilum</name>
    <dbReference type="NCBI Taxonomy" id="14"/>
    <lineage>
        <taxon>Bacteria</taxon>
        <taxon>Pseudomonadati</taxon>
        <taxon>Dictyoglomota</taxon>
        <taxon>Dictyoglomia</taxon>
        <taxon>Dictyoglomales</taxon>
        <taxon>Dictyoglomaceae</taxon>
        <taxon>Dictyoglomus</taxon>
    </lineage>
</organism>
<comment type="catalytic activity">
    <reaction evidence="1">
        <text>Hydrolyzes glycerol monoesters of long-chain fatty acids.</text>
        <dbReference type="EC" id="3.1.1.23"/>
    </reaction>
</comment>
<dbReference type="GO" id="GO:0047372">
    <property type="term" value="F:monoacylglycerol lipase activity"/>
    <property type="evidence" value="ECO:0007669"/>
    <property type="project" value="UniProtKB-EC"/>
</dbReference>
<comment type="similarity">
    <text evidence="2">Belongs to the AB hydrolase superfamily.</text>
</comment>
<evidence type="ECO:0000256" key="4">
    <source>
        <dbReference type="ARBA" id="ARBA00071261"/>
    </source>
</evidence>
<dbReference type="FunFam" id="3.40.50.1820:FF:000117">
    <property type="entry name" value="Monoglyceride lipase, putative"/>
    <property type="match status" value="1"/>
</dbReference>
<evidence type="ECO:0000313" key="6">
    <source>
        <dbReference type="EMBL" id="HGK23094.1"/>
    </source>
</evidence>
<dbReference type="EMBL" id="DTDV01000006">
    <property type="protein sequence ID" value="HGK23094.1"/>
    <property type="molecule type" value="Genomic_DNA"/>
</dbReference>
<reference evidence="6" key="1">
    <citation type="journal article" date="2020" name="mSystems">
        <title>Genome- and Community-Level Interaction Insights into Carbon Utilization and Element Cycling Functions of Hydrothermarchaeota in Hydrothermal Sediment.</title>
        <authorList>
            <person name="Zhou Z."/>
            <person name="Liu Y."/>
            <person name="Xu W."/>
            <person name="Pan J."/>
            <person name="Luo Z.H."/>
            <person name="Li M."/>
        </authorList>
    </citation>
    <scope>NUCLEOTIDE SEQUENCE [LARGE SCALE GENOMIC DNA]</scope>
    <source>
        <strain evidence="6">SpSt-70</strain>
    </source>
</reference>
<accession>A0A7C2CRL9</accession>
<evidence type="ECO:0000256" key="3">
    <source>
        <dbReference type="ARBA" id="ARBA00013254"/>
    </source>
</evidence>
<evidence type="ECO:0000256" key="1">
    <source>
        <dbReference type="ARBA" id="ARBA00001613"/>
    </source>
</evidence>
<dbReference type="RefSeq" id="WP_149122674.1">
    <property type="nucleotide sequence ID" value="NZ_VTFL01000002.1"/>
</dbReference>
<dbReference type="InterPro" id="IPR029058">
    <property type="entry name" value="AB_hydrolase_fold"/>
</dbReference>
<dbReference type="Pfam" id="PF12146">
    <property type="entry name" value="Hydrolase_4"/>
    <property type="match status" value="1"/>
</dbReference>
<dbReference type="InterPro" id="IPR022742">
    <property type="entry name" value="Hydrolase_4"/>
</dbReference>
<dbReference type="InterPro" id="IPR000073">
    <property type="entry name" value="AB_hydrolase_1"/>
</dbReference>